<protein>
    <submittedName>
        <fullName evidence="1">ATPase AAA</fullName>
    </submittedName>
</protein>
<sequence>MFDRDREWDALVRFATDEQPGATLGVVSGRRRQGKSFLLEALCQEAGGFYFSAQEATKAESLSLIGEALTRHLDLVAPFTPTDWPAVIDVLLRIGRERPVPVVIDEFPYLVQASPALPSMLQAAYAPRRAERVESRARLLLCGSAMSFMGGLLSGNAPLRGRAALDLPVATFDFRLAARFWGLSDPRLALLVHAVVGGTPAYRTEMIRGDTPEDLEDFDAWVVRAVLSPGSPIFLEARYLLAEEPDLRDGALYHSVLSAIAEGNSGRGGIASFVGRKSNELSHPLTVLEDAGLIARELDAFRGNRTDFRITEPLLTFYHAIMRPFWPQLLRAVNTERIWQRARQRFIANVVGPHFERICREWTLYFAEDRFGDWPSQVTAGTLNDPANRTSHEVDVVAVGHVDGAKAPLLAIGEVKWGEVMGAGHLERLRRIRDLVARGDKYDTRGTHLVCYSAAGFTEELMRERERGEVVLVGPGDLYGG</sequence>
<dbReference type="RefSeq" id="WP_204020529.1">
    <property type="nucleotide sequence ID" value="NZ_BOOW01000006.1"/>
</dbReference>
<dbReference type="AlphaFoldDB" id="A0A919RD32"/>
<dbReference type="SUPFAM" id="SSF52540">
    <property type="entry name" value="P-loop containing nucleoside triphosphate hydrolases"/>
    <property type="match status" value="1"/>
</dbReference>
<dbReference type="Proteomes" id="UP000606172">
    <property type="component" value="Unassembled WGS sequence"/>
</dbReference>
<accession>A0A919RD32</accession>
<dbReference type="EMBL" id="BOOW01000006">
    <property type="protein sequence ID" value="GII90239.1"/>
    <property type="molecule type" value="Genomic_DNA"/>
</dbReference>
<dbReference type="PANTHER" id="PTHR34704">
    <property type="entry name" value="ATPASE"/>
    <property type="match status" value="1"/>
</dbReference>
<dbReference type="InterPro" id="IPR036390">
    <property type="entry name" value="WH_DNA-bd_sf"/>
</dbReference>
<evidence type="ECO:0000313" key="1">
    <source>
        <dbReference type="EMBL" id="GII90239.1"/>
    </source>
</evidence>
<reference evidence="1" key="1">
    <citation type="submission" date="2021-01" db="EMBL/GenBank/DDBJ databases">
        <title>Whole genome shotgun sequence of Sinosporangium siamense NBRC 109515.</title>
        <authorList>
            <person name="Komaki H."/>
            <person name="Tamura T."/>
        </authorList>
    </citation>
    <scope>NUCLEOTIDE SEQUENCE</scope>
    <source>
        <strain evidence="1">NBRC 109515</strain>
    </source>
</reference>
<name>A0A919RD32_9ACTN</name>
<dbReference type="InterPro" id="IPR027417">
    <property type="entry name" value="P-loop_NTPase"/>
</dbReference>
<dbReference type="PANTHER" id="PTHR34704:SF1">
    <property type="entry name" value="ATPASE"/>
    <property type="match status" value="1"/>
</dbReference>
<dbReference type="Gene3D" id="3.40.50.300">
    <property type="entry name" value="P-loop containing nucleotide triphosphate hydrolases"/>
    <property type="match status" value="1"/>
</dbReference>
<evidence type="ECO:0000313" key="2">
    <source>
        <dbReference type="Proteomes" id="UP000606172"/>
    </source>
</evidence>
<comment type="caution">
    <text evidence="1">The sequence shown here is derived from an EMBL/GenBank/DDBJ whole genome shotgun (WGS) entry which is preliminary data.</text>
</comment>
<dbReference type="SUPFAM" id="SSF46785">
    <property type="entry name" value="Winged helix' DNA-binding domain"/>
    <property type="match status" value="1"/>
</dbReference>
<organism evidence="1 2">
    <name type="scientific">Sinosporangium siamense</name>
    <dbReference type="NCBI Taxonomy" id="1367973"/>
    <lineage>
        <taxon>Bacteria</taxon>
        <taxon>Bacillati</taxon>
        <taxon>Actinomycetota</taxon>
        <taxon>Actinomycetes</taxon>
        <taxon>Streptosporangiales</taxon>
        <taxon>Streptosporangiaceae</taxon>
        <taxon>Sinosporangium</taxon>
    </lineage>
</organism>
<proteinExistence type="predicted"/>
<gene>
    <name evidence="1" type="ORF">Ssi02_04700</name>
</gene>
<keyword evidence="2" id="KW-1185">Reference proteome</keyword>